<reference evidence="2 3" key="1">
    <citation type="submission" date="2023-05" db="EMBL/GenBank/DDBJ databases">
        <title>B98-5 Cell Line De Novo Hybrid Assembly: An Optical Mapping Approach.</title>
        <authorList>
            <person name="Kananen K."/>
            <person name="Auerbach J.A."/>
            <person name="Kautto E."/>
            <person name="Blachly J.S."/>
        </authorList>
    </citation>
    <scope>NUCLEOTIDE SEQUENCE [LARGE SCALE GENOMIC DNA]</scope>
    <source>
        <strain evidence="2">B95-8</strain>
        <tissue evidence="2">Cell line</tissue>
    </source>
</reference>
<feature type="region of interest" description="Disordered" evidence="1">
    <location>
        <begin position="1"/>
        <end position="101"/>
    </location>
</feature>
<sequence>MDSGFGDNGGTGRSPSLPASADMVLEASPQLPPPPPQARKDHSPRRKRNVLPTAPREDQTTPGTVACPPTARPRPRGAAPPPGSGSAGALAPPSASGVPMT</sequence>
<evidence type="ECO:0000313" key="2">
    <source>
        <dbReference type="EMBL" id="KAK2121404.1"/>
    </source>
</evidence>
<evidence type="ECO:0000313" key="3">
    <source>
        <dbReference type="Proteomes" id="UP001266305"/>
    </source>
</evidence>
<dbReference type="Proteomes" id="UP001266305">
    <property type="component" value="Unassembled WGS sequence"/>
</dbReference>
<comment type="caution">
    <text evidence="2">The sequence shown here is derived from an EMBL/GenBank/DDBJ whole genome shotgun (WGS) entry which is preliminary data.</text>
</comment>
<gene>
    <name evidence="2" type="ORF">P7K49_002790</name>
</gene>
<organism evidence="2 3">
    <name type="scientific">Saguinus oedipus</name>
    <name type="common">Cotton-top tamarin</name>
    <name type="synonym">Oedipomidas oedipus</name>
    <dbReference type="NCBI Taxonomy" id="9490"/>
    <lineage>
        <taxon>Eukaryota</taxon>
        <taxon>Metazoa</taxon>
        <taxon>Chordata</taxon>
        <taxon>Craniata</taxon>
        <taxon>Vertebrata</taxon>
        <taxon>Euteleostomi</taxon>
        <taxon>Mammalia</taxon>
        <taxon>Eutheria</taxon>
        <taxon>Euarchontoglires</taxon>
        <taxon>Primates</taxon>
        <taxon>Haplorrhini</taxon>
        <taxon>Platyrrhini</taxon>
        <taxon>Cebidae</taxon>
        <taxon>Callitrichinae</taxon>
        <taxon>Saguinus</taxon>
    </lineage>
</organism>
<accession>A0ABQ9WKB9</accession>
<keyword evidence="3" id="KW-1185">Reference proteome</keyword>
<feature type="compositionally biased region" description="Low complexity" evidence="1">
    <location>
        <begin position="87"/>
        <end position="101"/>
    </location>
</feature>
<name>A0ABQ9WKB9_SAGOE</name>
<dbReference type="EMBL" id="JASSZA010000001">
    <property type="protein sequence ID" value="KAK2121404.1"/>
    <property type="molecule type" value="Genomic_DNA"/>
</dbReference>
<evidence type="ECO:0000256" key="1">
    <source>
        <dbReference type="SAM" id="MobiDB-lite"/>
    </source>
</evidence>
<feature type="compositionally biased region" description="Gly residues" evidence="1">
    <location>
        <begin position="1"/>
        <end position="12"/>
    </location>
</feature>
<proteinExistence type="predicted"/>
<protein>
    <submittedName>
        <fullName evidence="2">Uncharacterized protein</fullName>
    </submittedName>
</protein>